<dbReference type="EMBL" id="LVZK01000001">
    <property type="protein sequence ID" value="OAP86106.1"/>
    <property type="molecule type" value="Genomic_DNA"/>
</dbReference>
<evidence type="ECO:0000256" key="6">
    <source>
        <dbReference type="SAM" id="MobiDB-lite"/>
    </source>
</evidence>
<dbReference type="GO" id="GO:0005886">
    <property type="term" value="C:plasma membrane"/>
    <property type="evidence" value="ECO:0007669"/>
    <property type="project" value="UniProtKB-SubCell"/>
</dbReference>
<dbReference type="PANTHER" id="PTHR39087">
    <property type="entry name" value="UPF0104 MEMBRANE PROTEIN MJ1595"/>
    <property type="match status" value="1"/>
</dbReference>
<dbReference type="Pfam" id="PF03706">
    <property type="entry name" value="LPG_synthase_TM"/>
    <property type="match status" value="1"/>
</dbReference>
<evidence type="ECO:0000256" key="2">
    <source>
        <dbReference type="ARBA" id="ARBA00022475"/>
    </source>
</evidence>
<evidence type="ECO:0000313" key="9">
    <source>
        <dbReference type="Proteomes" id="UP000078368"/>
    </source>
</evidence>
<comment type="subcellular location">
    <subcellularLocation>
        <location evidence="1">Cell membrane</location>
        <topology evidence="1">Multi-pass membrane protein</topology>
    </subcellularLocation>
</comment>
<keyword evidence="2" id="KW-1003">Cell membrane</keyword>
<feature type="transmembrane region" description="Helical" evidence="7">
    <location>
        <begin position="75"/>
        <end position="97"/>
    </location>
</feature>
<evidence type="ECO:0000256" key="5">
    <source>
        <dbReference type="ARBA" id="ARBA00023136"/>
    </source>
</evidence>
<keyword evidence="3 7" id="KW-0812">Transmembrane</keyword>
<reference evidence="8 9" key="1">
    <citation type="submission" date="2016-04" db="EMBL/GenBank/DDBJ databases">
        <title>Peptidophaga gingivicola gen. nov., sp. nov., isolated from human subgingival plaque.</title>
        <authorList>
            <person name="Beall C.J."/>
            <person name="Mokrzan E.M."/>
            <person name="Griffen A.L."/>
            <person name="Leys E.J."/>
        </authorList>
    </citation>
    <scope>NUCLEOTIDE SEQUENCE [LARGE SCALE GENOMIC DNA]</scope>
    <source>
        <strain evidence="8 9">BA112</strain>
    </source>
</reference>
<feature type="transmembrane region" description="Helical" evidence="7">
    <location>
        <begin position="664"/>
        <end position="687"/>
    </location>
</feature>
<dbReference type="InterPro" id="IPR022791">
    <property type="entry name" value="L-PG_synthase/AglD"/>
</dbReference>
<feature type="transmembrane region" description="Helical" evidence="7">
    <location>
        <begin position="848"/>
        <end position="870"/>
    </location>
</feature>
<feature type="transmembrane region" description="Helical" evidence="7">
    <location>
        <begin position="117"/>
        <end position="138"/>
    </location>
</feature>
<gene>
    <name evidence="8" type="ORF">A4H34_02715</name>
</gene>
<evidence type="ECO:0000256" key="1">
    <source>
        <dbReference type="ARBA" id="ARBA00004651"/>
    </source>
</evidence>
<dbReference type="AlphaFoldDB" id="A0A179B333"/>
<evidence type="ECO:0008006" key="10">
    <source>
        <dbReference type="Google" id="ProtNLM"/>
    </source>
</evidence>
<organism evidence="8 9">
    <name type="scientific">Peptidiphaga gingivicola</name>
    <dbReference type="NCBI Taxonomy" id="2741497"/>
    <lineage>
        <taxon>Bacteria</taxon>
        <taxon>Bacillati</taxon>
        <taxon>Actinomycetota</taxon>
        <taxon>Actinomycetes</taxon>
        <taxon>Actinomycetales</taxon>
        <taxon>Actinomycetaceae</taxon>
        <taxon>Peptidiphaga</taxon>
    </lineage>
</organism>
<proteinExistence type="predicted"/>
<feature type="transmembrane region" description="Helical" evidence="7">
    <location>
        <begin position="597"/>
        <end position="617"/>
    </location>
</feature>
<feature type="transmembrane region" description="Helical" evidence="7">
    <location>
        <begin position="800"/>
        <end position="828"/>
    </location>
</feature>
<dbReference type="PANTHER" id="PTHR39087:SF2">
    <property type="entry name" value="UPF0104 MEMBRANE PROTEIN MJ1595"/>
    <property type="match status" value="1"/>
</dbReference>
<evidence type="ECO:0000256" key="3">
    <source>
        <dbReference type="ARBA" id="ARBA00022692"/>
    </source>
</evidence>
<keyword evidence="4 7" id="KW-1133">Transmembrane helix</keyword>
<name>A0A179B333_9ACTO</name>
<comment type="caution">
    <text evidence="8">The sequence shown here is derived from an EMBL/GenBank/DDBJ whole genome shotgun (WGS) entry which is preliminary data.</text>
</comment>
<sequence length="895" mass="95663">MSAVITLLAIVGVMVVTVYGSSTALAVIRDVRTATSGIITSILFMPVNALEGLIGFFLPAALIIDMAWHRRWRTLATGALAVASAAAFTYGLLWLFSRYFPLSPITGQLSDSLVEQTYFKLIPYVAVVSAILTVAGSGKRAKTTRWGWPLLSLVLVLSVLQGNQTLPGALITALLGVLCGLMWRYIAGDVPDRATGADLVKLVRRAGVDAQLVVRIDRLPDDAALTAWLAPAHGDLGHIDRYGIDQIHRILQKAGESFEGAPPKPKGAKAASPESEQQADDPRRADGPRRADDRLESEENHQTPEPAPGFGPISRSAKAASQRLRPADDVDPLALRNELLASYHPPLSGEASRNYIVVDSSGNPHHASFFDADQQIVGVLQSSWQRLVLTTTARQAEKTIDGAMDRFALMELASASAGLAPDRGLAVAGSDSSKVVILEVDGSTALSDIEPNEIPDEALDDVWDILQDAHRRGFSHGDVRAGVTALKGGRARLLHWENGRLAASEMERRIDMAQAMAMMAGIVGVERAIASASRCLPRDQIVSLAPILQKAIVPSETMAKFTEKKQLERLRDRLTEQVPEVAEVTPTQLYRFSVKTVVTVSLGLAAVYILVVSVNFNELRSTLASANPLWMLFAFVAGLFTYIGAAMTLRAYTSEPLNAKDTVMVQVAASLVTLVAPAGIGPAALNLRFLQKRRVSTPVALATVTLVQLAQFVTTIILLIGISLATGKIGSLSMPSGAVIVAIAIGVLAVAALFLVKPLRRWAAKKVRPTIDQVWPRLVWLATHPSRIAYGFAGSTVQTIAFVACFGGSLAAFGYNLPIVTLALAYLLSNSLGSVVPSPGGIGPVETALTTGLTVAGVPTSIAVSTAVLYRLLTFWGRVPLGWLALRMITKREVI</sequence>
<feature type="compositionally biased region" description="Basic and acidic residues" evidence="6">
    <location>
        <begin position="280"/>
        <end position="302"/>
    </location>
</feature>
<feature type="transmembrane region" description="Helical" evidence="7">
    <location>
        <begin position="737"/>
        <end position="756"/>
    </location>
</feature>
<dbReference type="Proteomes" id="UP000078368">
    <property type="component" value="Unassembled WGS sequence"/>
</dbReference>
<evidence type="ECO:0000256" key="4">
    <source>
        <dbReference type="ARBA" id="ARBA00022989"/>
    </source>
</evidence>
<feature type="region of interest" description="Disordered" evidence="6">
    <location>
        <begin position="257"/>
        <end position="327"/>
    </location>
</feature>
<evidence type="ECO:0000313" key="8">
    <source>
        <dbReference type="EMBL" id="OAP86106.1"/>
    </source>
</evidence>
<feature type="transmembrane region" description="Helical" evidence="7">
    <location>
        <begin position="42"/>
        <end position="63"/>
    </location>
</feature>
<evidence type="ECO:0000256" key="7">
    <source>
        <dbReference type="SAM" id="Phobius"/>
    </source>
</evidence>
<keyword evidence="5 7" id="KW-0472">Membrane</keyword>
<keyword evidence="9" id="KW-1185">Reference proteome</keyword>
<feature type="transmembrane region" description="Helical" evidence="7">
    <location>
        <begin position="699"/>
        <end position="725"/>
    </location>
</feature>
<protein>
    <recommendedName>
        <fullName evidence="10">TIGR00374 family protein</fullName>
    </recommendedName>
</protein>
<feature type="transmembrane region" description="Helical" evidence="7">
    <location>
        <begin position="150"/>
        <end position="183"/>
    </location>
</feature>
<dbReference type="STRING" id="1823756.A4H34_02715"/>
<feature type="transmembrane region" description="Helical" evidence="7">
    <location>
        <begin position="629"/>
        <end position="652"/>
    </location>
</feature>
<accession>A0A179B333</accession>